<organism evidence="2 3">
    <name type="scientific">Claviceps humidiphila</name>
    <dbReference type="NCBI Taxonomy" id="1294629"/>
    <lineage>
        <taxon>Eukaryota</taxon>
        <taxon>Fungi</taxon>
        <taxon>Dikarya</taxon>
        <taxon>Ascomycota</taxon>
        <taxon>Pezizomycotina</taxon>
        <taxon>Sordariomycetes</taxon>
        <taxon>Hypocreomycetidae</taxon>
        <taxon>Hypocreales</taxon>
        <taxon>Clavicipitaceae</taxon>
        <taxon>Claviceps</taxon>
    </lineage>
</organism>
<dbReference type="EMBL" id="SRQM01000907">
    <property type="protein sequence ID" value="KAG6104894.1"/>
    <property type="molecule type" value="Genomic_DNA"/>
</dbReference>
<protein>
    <submittedName>
        <fullName evidence="2">Uncharacterized protein</fullName>
    </submittedName>
</protein>
<feature type="region of interest" description="Disordered" evidence="1">
    <location>
        <begin position="1"/>
        <end position="23"/>
    </location>
</feature>
<sequence>MSPETRSPSSGAESVSSEHSEARAVVNRDMEVPFLAAMRKALLALRDLIEYRESQQEMAMADAEVYYPLGYNDEQWLRLVIVFREFSNSRLPRIYRGGQGALAH</sequence>
<evidence type="ECO:0000313" key="2">
    <source>
        <dbReference type="EMBL" id="KAG6104894.1"/>
    </source>
</evidence>
<proteinExistence type="predicted"/>
<gene>
    <name evidence="2" type="ORF">E4U13_008178</name>
</gene>
<dbReference type="Proteomes" id="UP000732380">
    <property type="component" value="Unassembled WGS sequence"/>
</dbReference>
<name>A0A9P7PUE7_9HYPO</name>
<reference evidence="2 3" key="1">
    <citation type="journal article" date="2020" name="bioRxiv">
        <title>Whole genome comparisons of ergot fungi reveals the divergence and evolution of species within the genus Claviceps are the result of varying mechanisms driving genome evolution and host range expansion.</title>
        <authorList>
            <person name="Wyka S.A."/>
            <person name="Mondo S.J."/>
            <person name="Liu M."/>
            <person name="Dettman J."/>
            <person name="Nalam V."/>
            <person name="Broders K.D."/>
        </authorList>
    </citation>
    <scope>NUCLEOTIDE SEQUENCE [LARGE SCALE GENOMIC DNA]</scope>
    <source>
        <strain evidence="2 3">LM576</strain>
    </source>
</reference>
<comment type="caution">
    <text evidence="2">The sequence shown here is derived from an EMBL/GenBank/DDBJ whole genome shotgun (WGS) entry which is preliminary data.</text>
</comment>
<keyword evidence="3" id="KW-1185">Reference proteome</keyword>
<evidence type="ECO:0000256" key="1">
    <source>
        <dbReference type="SAM" id="MobiDB-lite"/>
    </source>
</evidence>
<evidence type="ECO:0000313" key="3">
    <source>
        <dbReference type="Proteomes" id="UP000732380"/>
    </source>
</evidence>
<dbReference type="AlphaFoldDB" id="A0A9P7PUE7"/>
<accession>A0A9P7PUE7</accession>